<evidence type="ECO:0000256" key="10">
    <source>
        <dbReference type="SAM" id="Phobius"/>
    </source>
</evidence>
<keyword evidence="1" id="KW-1003">Cell membrane</keyword>
<dbReference type="AlphaFoldDB" id="A0A2M7B872"/>
<sequence>MLVYYISLCIFSYLLGSINFARIAAFLWRKPIKEGENPGATVVFHQISKSAGIFTALFDILKGAFPTFLAQYYFSNIHQGYIETSFRYSYFELPFFTLLVGALAILGHCWPIYYKFKGGRGGATVCGAALVVLLKILTLPVWIILLLIYLFLIFVLRMNLTTIGFIFLPIILFLIFFYHGPIVFYRYFLGIALITFILVIRNHDKF</sequence>
<keyword evidence="4 10" id="KW-0812">Transmembrane</keyword>
<evidence type="ECO:0000256" key="7">
    <source>
        <dbReference type="ARBA" id="ARBA00023136"/>
    </source>
</evidence>
<evidence type="ECO:0000313" key="11">
    <source>
        <dbReference type="EMBL" id="PIU99291.1"/>
    </source>
</evidence>
<keyword evidence="7 10" id="KW-0472">Membrane</keyword>
<keyword evidence="2" id="KW-0444">Lipid biosynthesis</keyword>
<evidence type="ECO:0000256" key="8">
    <source>
        <dbReference type="ARBA" id="ARBA00023209"/>
    </source>
</evidence>
<keyword evidence="9" id="KW-1208">Phospholipid metabolism</keyword>
<dbReference type="EMBL" id="PEVH01000020">
    <property type="protein sequence ID" value="PIU99291.1"/>
    <property type="molecule type" value="Genomic_DNA"/>
</dbReference>
<feature type="transmembrane region" description="Helical" evidence="10">
    <location>
        <begin position="184"/>
        <end position="200"/>
    </location>
</feature>
<comment type="caution">
    <text evidence="11">The sequence shown here is derived from an EMBL/GenBank/DDBJ whole genome shotgun (WGS) entry which is preliminary data.</text>
</comment>
<evidence type="ECO:0000313" key="12">
    <source>
        <dbReference type="Proteomes" id="UP000230131"/>
    </source>
</evidence>
<keyword evidence="8" id="KW-0594">Phospholipid biosynthesis</keyword>
<evidence type="ECO:0000256" key="3">
    <source>
        <dbReference type="ARBA" id="ARBA00022679"/>
    </source>
</evidence>
<evidence type="ECO:0000256" key="1">
    <source>
        <dbReference type="ARBA" id="ARBA00022475"/>
    </source>
</evidence>
<keyword evidence="5 10" id="KW-1133">Transmembrane helix</keyword>
<name>A0A2M7B872_9BACT</name>
<protein>
    <submittedName>
        <fullName evidence="11">Uncharacterized protein</fullName>
    </submittedName>
</protein>
<dbReference type="PANTHER" id="PTHR30309">
    <property type="entry name" value="INNER MEMBRANE PROTEIN YGIH"/>
    <property type="match status" value="1"/>
</dbReference>
<dbReference type="GO" id="GO:0005886">
    <property type="term" value="C:plasma membrane"/>
    <property type="evidence" value="ECO:0007669"/>
    <property type="project" value="InterPro"/>
</dbReference>
<feature type="transmembrane region" description="Helical" evidence="10">
    <location>
        <begin position="95"/>
        <end position="116"/>
    </location>
</feature>
<evidence type="ECO:0000256" key="5">
    <source>
        <dbReference type="ARBA" id="ARBA00022989"/>
    </source>
</evidence>
<reference evidence="12" key="1">
    <citation type="submission" date="2017-09" db="EMBL/GenBank/DDBJ databases">
        <title>Depth-based differentiation of microbial function through sediment-hosted aquifers and enrichment of novel symbionts in the deep terrestrial subsurface.</title>
        <authorList>
            <person name="Probst A.J."/>
            <person name="Ladd B."/>
            <person name="Jarett J.K."/>
            <person name="Geller-Mcgrath D.E."/>
            <person name="Sieber C.M.K."/>
            <person name="Emerson J.B."/>
            <person name="Anantharaman K."/>
            <person name="Thomas B.C."/>
            <person name="Malmstrom R."/>
            <person name="Stieglmeier M."/>
            <person name="Klingl A."/>
            <person name="Woyke T."/>
            <person name="Ryan C.M."/>
            <person name="Banfield J.F."/>
        </authorList>
    </citation>
    <scope>NUCLEOTIDE SEQUENCE [LARGE SCALE GENOMIC DNA]</scope>
</reference>
<evidence type="ECO:0000256" key="2">
    <source>
        <dbReference type="ARBA" id="ARBA00022516"/>
    </source>
</evidence>
<evidence type="ECO:0000256" key="6">
    <source>
        <dbReference type="ARBA" id="ARBA00023098"/>
    </source>
</evidence>
<organism evidence="11 12">
    <name type="scientific">Candidatus Wolfebacteria bacterium CG03_land_8_20_14_0_80_36_15</name>
    <dbReference type="NCBI Taxonomy" id="1975067"/>
    <lineage>
        <taxon>Bacteria</taxon>
        <taxon>Candidatus Wolfeibacteriota</taxon>
    </lineage>
</organism>
<gene>
    <name evidence="11" type="ORF">COS59_00605</name>
</gene>
<dbReference type="SMART" id="SM01207">
    <property type="entry name" value="G3P_acyltransf"/>
    <property type="match status" value="1"/>
</dbReference>
<dbReference type="GO" id="GO:0043772">
    <property type="term" value="F:acyl-phosphate glycerol-3-phosphate acyltransferase activity"/>
    <property type="evidence" value="ECO:0007669"/>
    <property type="project" value="InterPro"/>
</dbReference>
<feature type="transmembrane region" description="Helical" evidence="10">
    <location>
        <begin position="6"/>
        <end position="28"/>
    </location>
</feature>
<dbReference type="InterPro" id="IPR003811">
    <property type="entry name" value="G3P_acylTferase_PlsY"/>
</dbReference>
<keyword evidence="6" id="KW-0443">Lipid metabolism</keyword>
<evidence type="ECO:0000256" key="9">
    <source>
        <dbReference type="ARBA" id="ARBA00023264"/>
    </source>
</evidence>
<keyword evidence="3" id="KW-0808">Transferase</keyword>
<dbReference type="Pfam" id="PF02660">
    <property type="entry name" value="G3P_acyltransf"/>
    <property type="match status" value="1"/>
</dbReference>
<feature type="transmembrane region" description="Helical" evidence="10">
    <location>
        <begin position="159"/>
        <end position="178"/>
    </location>
</feature>
<feature type="transmembrane region" description="Helical" evidence="10">
    <location>
        <begin position="128"/>
        <end position="152"/>
    </location>
</feature>
<dbReference type="GO" id="GO:0008654">
    <property type="term" value="P:phospholipid biosynthetic process"/>
    <property type="evidence" value="ECO:0007669"/>
    <property type="project" value="UniProtKB-KW"/>
</dbReference>
<proteinExistence type="predicted"/>
<dbReference type="Proteomes" id="UP000230131">
    <property type="component" value="Unassembled WGS sequence"/>
</dbReference>
<dbReference type="PANTHER" id="PTHR30309:SF0">
    <property type="entry name" value="GLYCEROL-3-PHOSPHATE ACYLTRANSFERASE-RELATED"/>
    <property type="match status" value="1"/>
</dbReference>
<accession>A0A2M7B872</accession>
<evidence type="ECO:0000256" key="4">
    <source>
        <dbReference type="ARBA" id="ARBA00022692"/>
    </source>
</evidence>